<feature type="region of interest" description="Disordered" evidence="1">
    <location>
        <begin position="428"/>
        <end position="506"/>
    </location>
</feature>
<evidence type="ECO:0000256" key="1">
    <source>
        <dbReference type="SAM" id="MobiDB-lite"/>
    </source>
</evidence>
<feature type="compositionally biased region" description="Polar residues" evidence="1">
    <location>
        <begin position="317"/>
        <end position="331"/>
    </location>
</feature>
<feature type="compositionally biased region" description="Polar residues" evidence="1">
    <location>
        <begin position="439"/>
        <end position="461"/>
    </location>
</feature>
<dbReference type="Pfam" id="PF15800">
    <property type="entry name" value="CiPC"/>
    <property type="match status" value="1"/>
</dbReference>
<dbReference type="Proteomes" id="UP001153269">
    <property type="component" value="Unassembled WGS sequence"/>
</dbReference>
<dbReference type="EMBL" id="CADEAL010003735">
    <property type="protein sequence ID" value="CAB1445653.1"/>
    <property type="molecule type" value="Genomic_DNA"/>
</dbReference>
<evidence type="ECO:0008006" key="4">
    <source>
        <dbReference type="Google" id="ProtNLM"/>
    </source>
</evidence>
<feature type="region of interest" description="Disordered" evidence="1">
    <location>
        <begin position="56"/>
        <end position="75"/>
    </location>
</feature>
<feature type="compositionally biased region" description="Low complexity" evidence="1">
    <location>
        <begin position="305"/>
        <end position="316"/>
    </location>
</feature>
<proteinExistence type="predicted"/>
<feature type="region of interest" description="Disordered" evidence="1">
    <location>
        <begin position="197"/>
        <end position="227"/>
    </location>
</feature>
<evidence type="ECO:0000313" key="3">
    <source>
        <dbReference type="Proteomes" id="UP001153269"/>
    </source>
</evidence>
<feature type="compositionally biased region" description="Basic residues" evidence="1">
    <location>
        <begin position="334"/>
        <end position="343"/>
    </location>
</feature>
<gene>
    <name evidence="2" type="ORF">PLEPLA_LOCUS33384</name>
</gene>
<evidence type="ECO:0000313" key="2">
    <source>
        <dbReference type="EMBL" id="CAB1445653.1"/>
    </source>
</evidence>
<keyword evidence="3" id="KW-1185">Reference proteome</keyword>
<protein>
    <recommendedName>
        <fullName evidence="4">CLOCK-interacting pacemaker</fullName>
    </recommendedName>
</protein>
<dbReference type="GO" id="GO:0042754">
    <property type="term" value="P:negative regulation of circadian rhythm"/>
    <property type="evidence" value="ECO:0007669"/>
    <property type="project" value="InterPro"/>
</dbReference>
<feature type="compositionally biased region" description="Polar residues" evidence="1">
    <location>
        <begin position="123"/>
        <end position="140"/>
    </location>
</feature>
<name>A0A9N7VA40_PLEPL</name>
<dbReference type="GO" id="GO:0005634">
    <property type="term" value="C:nucleus"/>
    <property type="evidence" value="ECO:0007669"/>
    <property type="project" value="TreeGrafter"/>
</dbReference>
<sequence length="506" mass="55311">MLRQITRSRARTAAEHLAVLIEKATIPWLFDKLHLHLRTALPECVIGYSMPKEQPCLSEHSPCATSSKNVKDERNSTTLLAMCETKDADDSSGRGSLSSSEKDSGYSDCSDWQHMDVEDQYSDKSQSGGSECAETSQPGQSREPGPRHSENSTLMLAGRELPPNYIINNMKQIPKPDTIQKKGQLLWRDKSWETGSSGAPPLIVLPTTRQPHKPLSRKPNITGKKRNGTYLPIFNSCSRIAPHPCKKPSDISSSNEKLQNLSENMCTNHKSDITPGNRSLLDQHLNKQPKAFSCSSSPRDTVSSSTSTIACSSQGSPSASTVHTTGSSSLLASRGHHRKGTSNISHRRFLNTLEILRQSGLLDIALRTKELLRQSNAIEQDISQLRQHTELLCQTASNLSRGLNGVTAWEPLHRAMSESCSYPNLELLHNLQTPPHPDSSGQPESINTGDSEQPATDSSDVSPAHCPPVLLDPNQNCPVSPHQSEQSRELVTGGKVTFTPPDSSTG</sequence>
<accession>A0A9N7VA40</accession>
<feature type="region of interest" description="Disordered" evidence="1">
    <location>
        <begin position="84"/>
        <end position="151"/>
    </location>
</feature>
<dbReference type="AlphaFoldDB" id="A0A9N7VA40"/>
<feature type="compositionally biased region" description="Basic and acidic residues" evidence="1">
    <location>
        <begin position="100"/>
        <end position="117"/>
    </location>
</feature>
<comment type="caution">
    <text evidence="2">The sequence shown here is derived from an EMBL/GenBank/DDBJ whole genome shotgun (WGS) entry which is preliminary data.</text>
</comment>
<reference evidence="2" key="1">
    <citation type="submission" date="2020-03" db="EMBL/GenBank/DDBJ databases">
        <authorList>
            <person name="Weist P."/>
        </authorList>
    </citation>
    <scope>NUCLEOTIDE SEQUENCE</scope>
</reference>
<feature type="region of interest" description="Disordered" evidence="1">
    <location>
        <begin position="305"/>
        <end position="343"/>
    </location>
</feature>
<organism evidence="2 3">
    <name type="scientific">Pleuronectes platessa</name>
    <name type="common">European plaice</name>
    <dbReference type="NCBI Taxonomy" id="8262"/>
    <lineage>
        <taxon>Eukaryota</taxon>
        <taxon>Metazoa</taxon>
        <taxon>Chordata</taxon>
        <taxon>Craniata</taxon>
        <taxon>Vertebrata</taxon>
        <taxon>Euteleostomi</taxon>
        <taxon>Actinopterygii</taxon>
        <taxon>Neopterygii</taxon>
        <taxon>Teleostei</taxon>
        <taxon>Neoteleostei</taxon>
        <taxon>Acanthomorphata</taxon>
        <taxon>Carangaria</taxon>
        <taxon>Pleuronectiformes</taxon>
        <taxon>Pleuronectoidei</taxon>
        <taxon>Pleuronectidae</taxon>
        <taxon>Pleuronectes</taxon>
    </lineage>
</organism>
<dbReference type="InterPro" id="IPR031602">
    <property type="entry name" value="CIPC"/>
</dbReference>
<dbReference type="GO" id="GO:0045892">
    <property type="term" value="P:negative regulation of DNA-templated transcription"/>
    <property type="evidence" value="ECO:0007669"/>
    <property type="project" value="InterPro"/>
</dbReference>
<feature type="compositionally biased region" description="Polar residues" evidence="1">
    <location>
        <begin position="473"/>
        <end position="484"/>
    </location>
</feature>
<dbReference type="PANTHER" id="PTHR34648">
    <property type="entry name" value="CLOCK-INTERACTING PACEMAKER"/>
    <property type="match status" value="1"/>
</dbReference>
<dbReference type="PANTHER" id="PTHR34648:SF7">
    <property type="entry name" value="SI:CH211-132B12.7"/>
    <property type="match status" value="1"/>
</dbReference>